<dbReference type="InterPro" id="IPR006108">
    <property type="entry name" value="3HC_DH_C"/>
</dbReference>
<accession>A0A076YI37</accession>
<keyword evidence="2" id="KW-0520">NAD</keyword>
<dbReference type="SUPFAM" id="SSF48179">
    <property type="entry name" value="6-phosphogluconate dehydrogenase C-terminal domain-like"/>
    <property type="match status" value="2"/>
</dbReference>
<evidence type="ECO:0000259" key="4">
    <source>
        <dbReference type="Pfam" id="PF02737"/>
    </source>
</evidence>
<dbReference type="InterPro" id="IPR036291">
    <property type="entry name" value="NAD(P)-bd_dom_sf"/>
</dbReference>
<evidence type="ECO:0000259" key="5">
    <source>
        <dbReference type="Pfam" id="PF18321"/>
    </source>
</evidence>
<dbReference type="GO" id="GO:0070403">
    <property type="term" value="F:NAD+ binding"/>
    <property type="evidence" value="ECO:0007669"/>
    <property type="project" value="InterPro"/>
</dbReference>
<dbReference type="GO" id="GO:0010124">
    <property type="term" value="P:phenylacetate catabolic process"/>
    <property type="evidence" value="ECO:0007669"/>
    <property type="project" value="InterPro"/>
</dbReference>
<evidence type="ECO:0000313" key="6">
    <source>
        <dbReference type="EMBL" id="AIK66555.1"/>
    </source>
</evidence>
<dbReference type="InterPro" id="IPR041040">
    <property type="entry name" value="3HCDH_RFF"/>
</dbReference>
<reference evidence="6" key="1">
    <citation type="submission" date="2014-04" db="EMBL/GenBank/DDBJ databases">
        <title>Isolation and characterization of a novel Arhodomonas sp. strain Seminole and its Genetic Potential to Degrade Hydrocarbons at high salinity.</title>
        <authorList>
            <person name="Dalvi S."/>
            <person name="Nicholson C.A."/>
            <person name="Najar F.Z."/>
            <person name="Roe B.A."/>
            <person name="Canaan P."/>
            <person name="Hartson S.D."/>
            <person name="Fathepure B.Z."/>
        </authorList>
    </citation>
    <scope>NUCLEOTIDE SEQUENCE</scope>
    <source>
        <strain evidence="6">Seminole</strain>
    </source>
</reference>
<dbReference type="EMBL" id="KJ829501">
    <property type="protein sequence ID" value="AIK66555.1"/>
    <property type="molecule type" value="Genomic_DNA"/>
</dbReference>
<dbReference type="Gene3D" id="1.10.1040.50">
    <property type="match status" value="1"/>
</dbReference>
<dbReference type="PANTHER" id="PTHR48075:SF5">
    <property type="entry name" value="3-HYDROXYBUTYRYL-COA DEHYDROGENASE"/>
    <property type="match status" value="1"/>
</dbReference>
<keyword evidence="1" id="KW-0560">Oxidoreductase</keyword>
<dbReference type="FunFam" id="3.40.50.720:FF:000009">
    <property type="entry name" value="Fatty oxidation complex, alpha subunit"/>
    <property type="match status" value="1"/>
</dbReference>
<dbReference type="GO" id="GO:0006631">
    <property type="term" value="P:fatty acid metabolic process"/>
    <property type="evidence" value="ECO:0007669"/>
    <property type="project" value="InterPro"/>
</dbReference>
<feature type="domain" description="3-hydroxyacyl-CoA dehydrogenase NAD binding" evidence="4">
    <location>
        <begin position="9"/>
        <end position="186"/>
    </location>
</feature>
<dbReference type="NCBIfam" id="NF006124">
    <property type="entry name" value="PRK08268.1"/>
    <property type="match status" value="1"/>
</dbReference>
<dbReference type="PROSITE" id="PS00067">
    <property type="entry name" value="3HCDH"/>
    <property type="match status" value="1"/>
</dbReference>
<feature type="domain" description="3-hydroxyacyl-CoA dehydrogenase C-terminal" evidence="3">
    <location>
        <begin position="418"/>
        <end position="501"/>
    </location>
</feature>
<dbReference type="Pfam" id="PF18321">
    <property type="entry name" value="3HCDH_RFF"/>
    <property type="match status" value="1"/>
</dbReference>
<evidence type="ECO:0000256" key="1">
    <source>
        <dbReference type="ARBA" id="ARBA00023002"/>
    </source>
</evidence>
<evidence type="ECO:0000259" key="3">
    <source>
        <dbReference type="Pfam" id="PF00725"/>
    </source>
</evidence>
<dbReference type="SUPFAM" id="SSF51735">
    <property type="entry name" value="NAD(P)-binding Rossmann-fold domains"/>
    <property type="match status" value="1"/>
</dbReference>
<dbReference type="InterPro" id="IPR006180">
    <property type="entry name" value="3-OHacyl-CoA_DH_CS"/>
</dbReference>
<sequence>MSALSTDTTIGVIGAGTMGAGIAQVAATAGHPVRLFDAVEGAAEKGIERTRAGMERLIERGKMTREQVDAIVARIQPVTTTAELAPAGLVVEAIVEDLAVKQEVFGELEKLCGDDVILATNTSSISVTAIGAGLERPERLVGMHFFNPAPILKLVEVVSGIATERAVAETVHATAAAWGKHPVHARSTPGFIVNRVARPFYAEALRVLEEGGADVATIDTALKESGGFRMGPFELMDLIGQDVNFAVTQSVFNAYYQDPRFLPSLLQREYVEGGLLGRKSGRGFYDYRDGADTPTPATAEPGPHPESVVVEGDLGVAEPLVAAIEAAGIAVERQDGEDAYLHVGDTVLALTDGRLATERAVEENIAELVVFDLALDFAEAKRAVLAAADQSSPEALARAVGLFQALGREVSVIDDVPGLIVMRTVCMLANEAADAVNQGVCDAAGCDTAMRGGVNYPRGPLAWADAIGLPHVCQTLDSLGVVYGLDRYRVSSLLWRKVYAGVGFHE</sequence>
<name>A0A076YI37_9GAMM</name>
<dbReference type="InterPro" id="IPR011967">
    <property type="entry name" value="3-OHacyl-CoA_DH_PaaH"/>
</dbReference>
<dbReference type="GO" id="GO:0008691">
    <property type="term" value="F:3-hydroxybutyryl-CoA dehydrogenase activity"/>
    <property type="evidence" value="ECO:0007669"/>
    <property type="project" value="InterPro"/>
</dbReference>
<organism evidence="6">
    <name type="scientific">Arhodomonas sp. Seminole</name>
    <dbReference type="NCBI Taxonomy" id="1204713"/>
    <lineage>
        <taxon>Bacteria</taxon>
        <taxon>Pseudomonadati</taxon>
        <taxon>Pseudomonadota</taxon>
        <taxon>Gammaproteobacteria</taxon>
        <taxon>Chromatiales</taxon>
        <taxon>Ectothiorhodospiraceae</taxon>
        <taxon>Arhodomonas</taxon>
    </lineage>
</organism>
<dbReference type="InterPro" id="IPR008927">
    <property type="entry name" value="6-PGluconate_DH-like_C_sf"/>
</dbReference>
<proteinExistence type="predicted"/>
<dbReference type="AlphaFoldDB" id="A0A076YI37"/>
<evidence type="ECO:0000256" key="2">
    <source>
        <dbReference type="ARBA" id="ARBA00023027"/>
    </source>
</evidence>
<dbReference type="Pfam" id="PF00725">
    <property type="entry name" value="3HCDH"/>
    <property type="match status" value="2"/>
</dbReference>
<dbReference type="NCBIfam" id="TIGR02279">
    <property type="entry name" value="PaaC-3OHAcCoADH"/>
    <property type="match status" value="1"/>
</dbReference>
<feature type="domain" description="3-hydroxyacyl-CoA dehydrogenase C-terminal" evidence="3">
    <location>
        <begin position="190"/>
        <end position="287"/>
    </location>
</feature>
<protein>
    <submittedName>
        <fullName evidence="6">3-hydroxybutyryl-CoA dehydrogenase</fullName>
    </submittedName>
</protein>
<dbReference type="InterPro" id="IPR006176">
    <property type="entry name" value="3-OHacyl-CoA_DH_NAD-bd"/>
</dbReference>
<dbReference type="Pfam" id="PF02737">
    <property type="entry name" value="3HCDH_N"/>
    <property type="match status" value="1"/>
</dbReference>
<feature type="domain" description="3-hydroxybutyryl-CoA dehydrogenase reduced Rossmann-fold" evidence="5">
    <location>
        <begin position="348"/>
        <end position="417"/>
    </location>
</feature>
<dbReference type="PANTHER" id="PTHR48075">
    <property type="entry name" value="3-HYDROXYACYL-COA DEHYDROGENASE FAMILY PROTEIN"/>
    <property type="match status" value="1"/>
</dbReference>
<dbReference type="Gene3D" id="3.40.50.720">
    <property type="entry name" value="NAD(P)-binding Rossmann-like Domain"/>
    <property type="match status" value="1"/>
</dbReference>